<feature type="domain" description="Glycosyl transferase family 1" evidence="2">
    <location>
        <begin position="55"/>
        <end position="220"/>
    </location>
</feature>
<dbReference type="GO" id="GO:0016757">
    <property type="term" value="F:glycosyltransferase activity"/>
    <property type="evidence" value="ECO:0007669"/>
    <property type="project" value="InterPro"/>
</dbReference>
<dbReference type="InterPro" id="IPR001296">
    <property type="entry name" value="Glyco_trans_1"/>
</dbReference>
<dbReference type="EMBL" id="LAZR01053134">
    <property type="protein sequence ID" value="KKK81418.1"/>
    <property type="molecule type" value="Genomic_DNA"/>
</dbReference>
<evidence type="ECO:0000313" key="3">
    <source>
        <dbReference type="EMBL" id="KKK81418.1"/>
    </source>
</evidence>
<dbReference type="PANTHER" id="PTHR46401">
    <property type="entry name" value="GLYCOSYLTRANSFERASE WBBK-RELATED"/>
    <property type="match status" value="1"/>
</dbReference>
<feature type="non-terminal residue" evidence="3">
    <location>
        <position position="1"/>
    </location>
</feature>
<organism evidence="3">
    <name type="scientific">marine sediment metagenome</name>
    <dbReference type="NCBI Taxonomy" id="412755"/>
    <lineage>
        <taxon>unclassified sequences</taxon>
        <taxon>metagenomes</taxon>
        <taxon>ecological metagenomes</taxon>
    </lineage>
</organism>
<dbReference type="AlphaFoldDB" id="A0A0F8YJ53"/>
<evidence type="ECO:0000256" key="1">
    <source>
        <dbReference type="ARBA" id="ARBA00022679"/>
    </source>
</evidence>
<dbReference type="Pfam" id="PF00534">
    <property type="entry name" value="Glycos_transf_1"/>
    <property type="match status" value="1"/>
</dbReference>
<dbReference type="PANTHER" id="PTHR46401:SF2">
    <property type="entry name" value="GLYCOSYLTRANSFERASE WBBK-RELATED"/>
    <property type="match status" value="1"/>
</dbReference>
<dbReference type="Gene3D" id="3.40.50.2000">
    <property type="entry name" value="Glycogen Phosphorylase B"/>
    <property type="match status" value="2"/>
</dbReference>
<dbReference type="SUPFAM" id="SSF53756">
    <property type="entry name" value="UDP-Glycosyltransferase/glycogen phosphorylase"/>
    <property type="match status" value="1"/>
</dbReference>
<reference evidence="3" key="1">
    <citation type="journal article" date="2015" name="Nature">
        <title>Complex archaea that bridge the gap between prokaryotes and eukaryotes.</title>
        <authorList>
            <person name="Spang A."/>
            <person name="Saw J.H."/>
            <person name="Jorgensen S.L."/>
            <person name="Zaremba-Niedzwiedzka K."/>
            <person name="Martijn J."/>
            <person name="Lind A.E."/>
            <person name="van Eijk R."/>
            <person name="Schleper C."/>
            <person name="Guy L."/>
            <person name="Ettema T.J."/>
        </authorList>
    </citation>
    <scope>NUCLEOTIDE SEQUENCE</scope>
</reference>
<gene>
    <name evidence="3" type="ORF">LCGC14_2813630</name>
</gene>
<accession>A0A0F8YJ53</accession>
<proteinExistence type="predicted"/>
<keyword evidence="1" id="KW-0808">Transferase</keyword>
<sequence>KGVLGKFYKYGLNNATIIIAQNNDQIFELEKFKKRKIRNIKLIKSGYNIIKKDNIEKKNILWVSRAIEWKRAEIFLKLAQKMPNKDFIIICNKANNKIYWKTISDNAFKIRNLKFLSFIPFHKIDSYFQEAKIFINTSIYGYFKEAKIFINTSIYEGFPNTFIQAFKNKTPVISLNVNPDEILTKNKIGIFCHDDLKKMEFSINQFFENQELYDSYSKNAFSYVKNNHDIKHISKKWLLLCEKIYDNRKIIK</sequence>
<evidence type="ECO:0000259" key="2">
    <source>
        <dbReference type="Pfam" id="PF00534"/>
    </source>
</evidence>
<comment type="caution">
    <text evidence="3">The sequence shown here is derived from an EMBL/GenBank/DDBJ whole genome shotgun (WGS) entry which is preliminary data.</text>
</comment>
<protein>
    <recommendedName>
        <fullName evidence="2">Glycosyl transferase family 1 domain-containing protein</fullName>
    </recommendedName>
</protein>
<name>A0A0F8YJ53_9ZZZZ</name>